<name>A0A7Y3RAW0_9FLAO</name>
<keyword evidence="4" id="KW-1185">Reference proteome</keyword>
<comment type="caution">
    <text evidence="3">The sequence shown here is derived from an EMBL/GenBank/DDBJ whole genome shotgun (WGS) entry which is preliminary data.</text>
</comment>
<dbReference type="AlphaFoldDB" id="A0A7Y3RAW0"/>
<proteinExistence type="predicted"/>
<evidence type="ECO:0000313" key="3">
    <source>
        <dbReference type="EMBL" id="NNT73076.1"/>
    </source>
</evidence>
<gene>
    <name evidence="3" type="ORF">HKT18_12700</name>
</gene>
<evidence type="ECO:0000313" key="4">
    <source>
        <dbReference type="Proteomes" id="UP000536509"/>
    </source>
</evidence>
<dbReference type="Proteomes" id="UP000536509">
    <property type="component" value="Unassembled WGS sequence"/>
</dbReference>
<accession>A0A7Y3RAW0</accession>
<protein>
    <submittedName>
        <fullName evidence="3">Uncharacterized protein</fullName>
    </submittedName>
</protein>
<sequence length="295" mass="33580">MKKELSLVISLLLLCPVFNFAQTSNKSFSWNPKSPKDNVVMTWNKNTPEQEMKDDIKALSEYGVTIKYNNVKRNAKNEITAIDVSFEDKNGNKGSLSYDNKNPITTIKFFKNGDEVGFGNAGNSFDGNPFITDFSGNENFLKEYNFNFDQDSLSTDKFEFKLPNAQSFGQSKSKIIIKKDGKKPLVIEDGEVVEGGEDYSLEEIEEIKKNNPTKRFNNDDIYNFSFNGNSDLAEQMKKMQQQIDQLMQQSQSGNKSSIDKDLEDSKKELEEAKEELEKAKKELQKTKKGLKTQKA</sequence>
<feature type="signal peptide" evidence="2">
    <location>
        <begin position="1"/>
        <end position="21"/>
    </location>
</feature>
<feature type="region of interest" description="Disordered" evidence="1">
    <location>
        <begin position="236"/>
        <end position="295"/>
    </location>
</feature>
<feature type="chain" id="PRO_5030663557" evidence="2">
    <location>
        <begin position="22"/>
        <end position="295"/>
    </location>
</feature>
<feature type="compositionally biased region" description="Low complexity" evidence="1">
    <location>
        <begin position="238"/>
        <end position="252"/>
    </location>
</feature>
<dbReference type="EMBL" id="JABEVX010000010">
    <property type="protein sequence ID" value="NNT73076.1"/>
    <property type="molecule type" value="Genomic_DNA"/>
</dbReference>
<evidence type="ECO:0000256" key="1">
    <source>
        <dbReference type="SAM" id="MobiDB-lite"/>
    </source>
</evidence>
<keyword evidence="2" id="KW-0732">Signal</keyword>
<reference evidence="3 4" key="1">
    <citation type="submission" date="2020-05" db="EMBL/GenBank/DDBJ databases">
        <title>Draft genome of Flavobacterium sp. IMCC34852.</title>
        <authorList>
            <person name="Song J."/>
            <person name="Cho J.-C."/>
        </authorList>
    </citation>
    <scope>NUCLEOTIDE SEQUENCE [LARGE SCALE GENOMIC DNA]</scope>
    <source>
        <strain evidence="3 4">IMCC34852</strain>
    </source>
</reference>
<dbReference type="RefSeq" id="WP_171223238.1">
    <property type="nucleotide sequence ID" value="NZ_CP121446.1"/>
</dbReference>
<evidence type="ECO:0000256" key="2">
    <source>
        <dbReference type="SAM" id="SignalP"/>
    </source>
</evidence>
<feature type="compositionally biased region" description="Basic residues" evidence="1">
    <location>
        <begin position="286"/>
        <end position="295"/>
    </location>
</feature>
<feature type="compositionally biased region" description="Basic and acidic residues" evidence="1">
    <location>
        <begin position="257"/>
        <end position="285"/>
    </location>
</feature>
<organism evidence="3 4">
    <name type="scientific">Flavobacterium rivulicola</name>
    <dbReference type="NCBI Taxonomy" id="2732161"/>
    <lineage>
        <taxon>Bacteria</taxon>
        <taxon>Pseudomonadati</taxon>
        <taxon>Bacteroidota</taxon>
        <taxon>Flavobacteriia</taxon>
        <taxon>Flavobacteriales</taxon>
        <taxon>Flavobacteriaceae</taxon>
        <taxon>Flavobacterium</taxon>
    </lineage>
</organism>